<comment type="caution">
    <text evidence="1">The sequence shown here is derived from an EMBL/GenBank/DDBJ whole genome shotgun (WGS) entry which is preliminary data.</text>
</comment>
<dbReference type="RefSeq" id="WP_200265962.1">
    <property type="nucleotide sequence ID" value="NZ_JAENHN010000006.1"/>
</dbReference>
<reference evidence="2" key="1">
    <citation type="submission" date="2021-01" db="EMBL/GenBank/DDBJ databases">
        <title>Genome public.</title>
        <authorList>
            <person name="Liu C."/>
            <person name="Sun Q."/>
        </authorList>
    </citation>
    <scope>NUCLEOTIDE SEQUENCE [LARGE SCALE GENOMIC DNA]</scope>
    <source>
        <strain evidence="2">YIM B02505</strain>
    </source>
</reference>
<protein>
    <submittedName>
        <fullName evidence="1">Uncharacterized protein</fullName>
    </submittedName>
</protein>
<dbReference type="Proteomes" id="UP000596739">
    <property type="component" value="Unassembled WGS sequence"/>
</dbReference>
<gene>
    <name evidence="1" type="ORF">JHL18_02020</name>
</gene>
<proteinExistence type="predicted"/>
<dbReference type="EMBL" id="JAENHN010000006">
    <property type="protein sequence ID" value="MBK1809424.1"/>
    <property type="molecule type" value="Genomic_DNA"/>
</dbReference>
<accession>A0ABS1EJ77</accession>
<evidence type="ECO:0000313" key="2">
    <source>
        <dbReference type="Proteomes" id="UP000596739"/>
    </source>
</evidence>
<sequence length="101" mass="11937">MAYQKEYTNNQGINVQYWSINNLTKNLRYKTAEITICGYLTGQAKNQGYEPVETRRIKVLWDKFDEYLSVDTLNTENTNDIAMAYKYITENEEMFKDAIEI</sequence>
<organism evidence="1 2">
    <name type="scientific">Clostridium yunnanense</name>
    <dbReference type="NCBI Taxonomy" id="2800325"/>
    <lineage>
        <taxon>Bacteria</taxon>
        <taxon>Bacillati</taxon>
        <taxon>Bacillota</taxon>
        <taxon>Clostridia</taxon>
        <taxon>Eubacteriales</taxon>
        <taxon>Clostridiaceae</taxon>
        <taxon>Clostridium</taxon>
    </lineage>
</organism>
<name>A0ABS1EJ77_9CLOT</name>
<evidence type="ECO:0000313" key="1">
    <source>
        <dbReference type="EMBL" id="MBK1809424.1"/>
    </source>
</evidence>
<keyword evidence="2" id="KW-1185">Reference proteome</keyword>